<comment type="caution">
    <text evidence="3">The sequence shown here is derived from an EMBL/GenBank/DDBJ whole genome shotgun (WGS) entry which is preliminary data.</text>
</comment>
<protein>
    <submittedName>
        <fullName evidence="3">Neurocan core protein</fullName>
    </submittedName>
</protein>
<dbReference type="CDD" id="cd00037">
    <property type="entry name" value="CLECT"/>
    <property type="match status" value="1"/>
</dbReference>
<reference evidence="3 4" key="1">
    <citation type="submission" date="2015-12" db="EMBL/GenBank/DDBJ databases">
        <title>The genome of Folsomia candida.</title>
        <authorList>
            <person name="Faddeeva A."/>
            <person name="Derks M.F."/>
            <person name="Anvar Y."/>
            <person name="Smit S."/>
            <person name="Van Straalen N."/>
            <person name="Roelofs D."/>
        </authorList>
    </citation>
    <scope>NUCLEOTIDE SEQUENCE [LARGE SCALE GENOMIC DNA]</scope>
    <source>
        <strain evidence="3 4">VU population</strain>
        <tissue evidence="3">Whole body</tissue>
    </source>
</reference>
<keyword evidence="4" id="KW-1185">Reference proteome</keyword>
<dbReference type="PROSITE" id="PS50041">
    <property type="entry name" value="C_TYPE_LECTIN_2"/>
    <property type="match status" value="1"/>
</dbReference>
<dbReference type="PANTHER" id="PTHR22803">
    <property type="entry name" value="MANNOSE, PHOSPHOLIPASE, LECTIN RECEPTOR RELATED"/>
    <property type="match status" value="1"/>
</dbReference>
<evidence type="ECO:0000256" key="1">
    <source>
        <dbReference type="SAM" id="SignalP"/>
    </source>
</evidence>
<dbReference type="SMART" id="SM00034">
    <property type="entry name" value="CLECT"/>
    <property type="match status" value="1"/>
</dbReference>
<sequence length="308" mass="34510">MGFFSSFVVVTLVTIQAAIPSDAVECGDATWTQFEDSKCLQLVDELLTRENAAITCANLAVGSYNIPQIVSIKSPTEQEFITNWIFNESDIFDSVWLNGDRYNETTFVWRDGDHMSMTNWDVGYPTNDSANGCMQISPKAQRVITATDDGLWRDVPCTKRNVVVCEKKPMLTVPELQDIVFNLRDNPVERVQLPDRPSPQELWPNLIWRNVTGEFAGLFFRAEGGTSDSFGTVQEQSDNHLVQVELSYHPGNGFNPPDVITVPASGYSDYVEAGAIAPTWTSREALRFRNSGAESRPRNTAVRIWERA</sequence>
<dbReference type="Pfam" id="PF00059">
    <property type="entry name" value="Lectin_C"/>
    <property type="match status" value="1"/>
</dbReference>
<dbReference type="InterPro" id="IPR016187">
    <property type="entry name" value="CTDL_fold"/>
</dbReference>
<dbReference type="Proteomes" id="UP000198287">
    <property type="component" value="Unassembled WGS sequence"/>
</dbReference>
<dbReference type="SUPFAM" id="SSF56436">
    <property type="entry name" value="C-type lectin-like"/>
    <property type="match status" value="1"/>
</dbReference>
<dbReference type="OrthoDB" id="6515281at2759"/>
<feature type="domain" description="C-type lectin" evidence="2">
    <location>
        <begin position="35"/>
        <end position="166"/>
    </location>
</feature>
<dbReference type="Gene3D" id="3.10.100.10">
    <property type="entry name" value="Mannose-Binding Protein A, subunit A"/>
    <property type="match status" value="1"/>
</dbReference>
<dbReference type="EMBL" id="LNIX01000055">
    <property type="protein sequence ID" value="OXA37571.1"/>
    <property type="molecule type" value="Genomic_DNA"/>
</dbReference>
<evidence type="ECO:0000313" key="3">
    <source>
        <dbReference type="EMBL" id="OXA37571.1"/>
    </source>
</evidence>
<dbReference type="InterPro" id="IPR050111">
    <property type="entry name" value="C-type_lectin/snaclec_domain"/>
</dbReference>
<accession>A0A226CYT9</accession>
<evidence type="ECO:0000259" key="2">
    <source>
        <dbReference type="PROSITE" id="PS50041"/>
    </source>
</evidence>
<feature type="signal peptide" evidence="1">
    <location>
        <begin position="1"/>
        <end position="23"/>
    </location>
</feature>
<dbReference type="InterPro" id="IPR016186">
    <property type="entry name" value="C-type_lectin-like/link_sf"/>
</dbReference>
<dbReference type="AlphaFoldDB" id="A0A226CYT9"/>
<organism evidence="3 4">
    <name type="scientific">Folsomia candida</name>
    <name type="common">Springtail</name>
    <dbReference type="NCBI Taxonomy" id="158441"/>
    <lineage>
        <taxon>Eukaryota</taxon>
        <taxon>Metazoa</taxon>
        <taxon>Ecdysozoa</taxon>
        <taxon>Arthropoda</taxon>
        <taxon>Hexapoda</taxon>
        <taxon>Collembola</taxon>
        <taxon>Entomobryomorpha</taxon>
        <taxon>Isotomoidea</taxon>
        <taxon>Isotomidae</taxon>
        <taxon>Proisotominae</taxon>
        <taxon>Folsomia</taxon>
    </lineage>
</organism>
<proteinExistence type="predicted"/>
<gene>
    <name evidence="3" type="ORF">Fcan01_27613</name>
</gene>
<feature type="chain" id="PRO_5012217666" evidence="1">
    <location>
        <begin position="24"/>
        <end position="308"/>
    </location>
</feature>
<keyword evidence="1" id="KW-0732">Signal</keyword>
<name>A0A226CYT9_FOLCA</name>
<evidence type="ECO:0000313" key="4">
    <source>
        <dbReference type="Proteomes" id="UP000198287"/>
    </source>
</evidence>
<dbReference type="InterPro" id="IPR001304">
    <property type="entry name" value="C-type_lectin-like"/>
</dbReference>